<dbReference type="GO" id="GO:0005536">
    <property type="term" value="F:D-glucose binding"/>
    <property type="evidence" value="ECO:0007669"/>
    <property type="project" value="InterPro"/>
</dbReference>
<evidence type="ECO:0000256" key="8">
    <source>
        <dbReference type="ARBA" id="ARBA00022679"/>
    </source>
</evidence>
<dbReference type="PRINTS" id="PR00475">
    <property type="entry name" value="HEXOKINASE"/>
</dbReference>
<evidence type="ECO:0000256" key="5">
    <source>
        <dbReference type="ARBA" id="ARBA00009225"/>
    </source>
</evidence>
<evidence type="ECO:0000256" key="16">
    <source>
        <dbReference type="ARBA" id="ARBA00044613"/>
    </source>
</evidence>
<evidence type="ECO:0000256" key="10">
    <source>
        <dbReference type="ARBA" id="ARBA00022741"/>
    </source>
</evidence>
<dbReference type="PANTHER" id="PTHR19443:SF28">
    <property type="entry name" value="HEXOKINASE HKDC1"/>
    <property type="match status" value="1"/>
</dbReference>
<dbReference type="Gene3D" id="3.30.420.40">
    <property type="match status" value="3"/>
</dbReference>
<dbReference type="Pfam" id="PF00349">
    <property type="entry name" value="Hexokinase_1"/>
    <property type="match status" value="2"/>
</dbReference>
<comment type="subcellular location">
    <subcellularLocation>
        <location evidence="2">Cytoplasm</location>
    </subcellularLocation>
    <subcellularLocation>
        <location evidence="1">Mitochondrion membrane</location>
        <topology evidence="1">Peripheral membrane protein</topology>
    </subcellularLocation>
</comment>
<dbReference type="PANTHER" id="PTHR19443">
    <property type="entry name" value="HEXOKINASE"/>
    <property type="match status" value="1"/>
</dbReference>
<evidence type="ECO:0000256" key="7">
    <source>
        <dbReference type="ARBA" id="ARBA00022490"/>
    </source>
</evidence>
<keyword evidence="21" id="KW-1185">Reference proteome</keyword>
<comment type="similarity">
    <text evidence="5">Belongs to the hexokinase family.</text>
</comment>
<organism evidence="20 21">
    <name type="scientific">Salarias fasciatus</name>
    <name type="common">Jewelled blenny</name>
    <name type="synonym">Blennius fasciatus</name>
    <dbReference type="NCBI Taxonomy" id="181472"/>
    <lineage>
        <taxon>Eukaryota</taxon>
        <taxon>Metazoa</taxon>
        <taxon>Chordata</taxon>
        <taxon>Craniata</taxon>
        <taxon>Vertebrata</taxon>
        <taxon>Euteleostomi</taxon>
        <taxon>Actinopterygii</taxon>
        <taxon>Neopterygii</taxon>
        <taxon>Teleostei</taxon>
        <taxon>Neoteleostei</taxon>
        <taxon>Acanthomorphata</taxon>
        <taxon>Ovalentaria</taxon>
        <taxon>Blenniimorphae</taxon>
        <taxon>Blenniiformes</taxon>
        <taxon>Blennioidei</taxon>
        <taxon>Blenniidae</taxon>
        <taxon>Salariinae</taxon>
        <taxon>Salarias</taxon>
    </lineage>
</organism>
<sequence length="887" mass="98160">MISSINLELIPVKQNNIERFICYLTEMTVKVDRFLHKMRLNDEQLNDISARFQAEMKKGLSAESNAAAAVKMLPTHVRSTPDGTEKGQFLALDLGGSKFKVLQIKVREDQGIRKGGVEIEEKTYPIPNEVLNGRGTELFDHVSESLKDFMHEKNINPKKKHPLAFTFSFPCEQPTLDQNTPAIPGMDMEILAMVNDTVATMMTCGFDDKNCEVGVIIGSGTNACYMEQLNHVDLVEGDEGQMCVSTEWGALGDDGTLDDYITEFDREVDACSINPGKQIFEKMVSGMYLGELVRLVVLKMAKLGLLFDGRVTNALRTKGTITTAHVAAMEEEILESLNLSPSADDCIAVQHISTIVSFRSSNLVAAGLAAILTRIQKNRNTRELRITIGVDGTVYKTHPQYPKRLHKVVRRLLPECHVRFVLSESGSSKGAALVSAVAQRLASRKRQVDETLNSFKLSWEQLQLVKARMRAALQAGLKTDGPSEVKMLPSFVYRTPDGSEHGKYLALDLGGTNFRAMLVNFKKGLQQNTKLYHKIYKIPLEIMQGTGEELFDYLAQCVGDFLDYMGMKNTRLPAGFTFSFPCEQTALDTATLLSWTKGFKATNCEGHDVVDMLREAIKRRDEFDLDIVALVNDTVGTLMSCAYEDPQCQVALIAGTGSNVCYMEEVKNIENDADFSKMCINTEWGGLGDDGTLDDIMTSDDTEVDQNSINPGKQRFEKLTSGMYLGEIVRRVLLNLTIRGLLFKGYVSEALKTPGIFETKYLSQIESDRLALLQVRSILQHMGLEGTCVDIITVKEVCGAISRRAAQLCGAGMAAVVDKIRENRGLDRLNITVGVDGTLYKLHPHFSRILQETTRALAPQCDVTFLPSEEGSGKGAALIAALAKHMQ</sequence>
<dbReference type="Pfam" id="PF03727">
    <property type="entry name" value="Hexokinase_2"/>
    <property type="match status" value="2"/>
</dbReference>
<dbReference type="GO" id="GO:0005829">
    <property type="term" value="C:cytosol"/>
    <property type="evidence" value="ECO:0007669"/>
    <property type="project" value="TreeGrafter"/>
</dbReference>
<comment type="pathway">
    <text evidence="4">Carbohydrate metabolism; hexose metabolism.</text>
</comment>
<reference evidence="20" key="1">
    <citation type="submission" date="2019-06" db="EMBL/GenBank/DDBJ databases">
        <authorList>
            <consortium name="Wellcome Sanger Institute Data Sharing"/>
        </authorList>
    </citation>
    <scope>NUCLEOTIDE SEQUENCE [LARGE SCALE GENOMIC DNA]</scope>
</reference>
<dbReference type="Gene3D" id="3.40.367.20">
    <property type="match status" value="3"/>
</dbReference>
<keyword evidence="7" id="KW-0963">Cytoplasm</keyword>
<keyword evidence="14" id="KW-0472">Membrane</keyword>
<gene>
    <name evidence="20" type="primary">LOC115390953</name>
</gene>
<reference evidence="20" key="2">
    <citation type="submission" date="2025-08" db="UniProtKB">
        <authorList>
            <consortium name="Ensembl"/>
        </authorList>
    </citation>
    <scope>IDENTIFICATION</scope>
</reference>
<dbReference type="GO" id="GO:0008865">
    <property type="term" value="F:fructokinase activity"/>
    <property type="evidence" value="ECO:0007669"/>
    <property type="project" value="TreeGrafter"/>
</dbReference>
<proteinExistence type="inferred from homology"/>
<keyword evidence="15" id="KW-0324">Glycolysis</keyword>
<dbReference type="GO" id="GO:0031966">
    <property type="term" value="C:mitochondrial membrane"/>
    <property type="evidence" value="ECO:0007669"/>
    <property type="project" value="UniProtKB-SubCell"/>
</dbReference>
<dbReference type="AlphaFoldDB" id="A0A672F972"/>
<dbReference type="PROSITE" id="PS51748">
    <property type="entry name" value="HEXOKINASE_2"/>
    <property type="match status" value="2"/>
</dbReference>
<dbReference type="GO" id="GO:0001678">
    <property type="term" value="P:intracellular glucose homeostasis"/>
    <property type="evidence" value="ECO:0007669"/>
    <property type="project" value="InterPro"/>
</dbReference>
<feature type="domain" description="Hexokinase C-terminal" evidence="19">
    <location>
        <begin position="213"/>
        <end position="437"/>
    </location>
</feature>
<keyword evidence="10" id="KW-0547">Nucleotide-binding</keyword>
<feature type="domain" description="Hexokinase C-terminal" evidence="19">
    <location>
        <begin position="650"/>
        <end position="882"/>
    </location>
</feature>
<keyword evidence="9" id="KW-0677">Repeat</keyword>
<dbReference type="GO" id="GO:0006006">
    <property type="term" value="P:glucose metabolic process"/>
    <property type="evidence" value="ECO:0007669"/>
    <property type="project" value="TreeGrafter"/>
</dbReference>
<evidence type="ECO:0000256" key="3">
    <source>
        <dbReference type="ARBA" id="ARBA00004888"/>
    </source>
</evidence>
<evidence type="ECO:0000313" key="21">
    <source>
        <dbReference type="Proteomes" id="UP000472267"/>
    </source>
</evidence>
<accession>A0A672F972</accession>
<evidence type="ECO:0000256" key="15">
    <source>
        <dbReference type="ARBA" id="ARBA00023152"/>
    </source>
</evidence>
<evidence type="ECO:0000259" key="19">
    <source>
        <dbReference type="Pfam" id="PF03727"/>
    </source>
</evidence>
<dbReference type="UniPathway" id="UPA00109">
    <property type="reaction ID" value="UER00180"/>
</dbReference>
<dbReference type="FunFam" id="3.30.420.40:FF:000015">
    <property type="entry name" value="Hexokinase 1"/>
    <property type="match status" value="1"/>
</dbReference>
<dbReference type="SUPFAM" id="SSF53067">
    <property type="entry name" value="Actin-like ATPase domain"/>
    <property type="match status" value="4"/>
</dbReference>
<comment type="catalytic activity">
    <reaction evidence="17">
        <text>D-glucose + ATP = D-glucose 6-phosphate + ADP + H(+)</text>
        <dbReference type="Rhea" id="RHEA:17825"/>
        <dbReference type="ChEBI" id="CHEBI:4167"/>
        <dbReference type="ChEBI" id="CHEBI:15378"/>
        <dbReference type="ChEBI" id="CHEBI:30616"/>
        <dbReference type="ChEBI" id="CHEBI:61548"/>
        <dbReference type="ChEBI" id="CHEBI:456216"/>
        <dbReference type="EC" id="2.7.1.1"/>
    </reaction>
    <physiologicalReaction direction="left-to-right" evidence="17">
        <dbReference type="Rhea" id="RHEA:17826"/>
    </physiologicalReaction>
</comment>
<dbReference type="GO" id="GO:0005524">
    <property type="term" value="F:ATP binding"/>
    <property type="evidence" value="ECO:0007669"/>
    <property type="project" value="UniProtKB-KW"/>
</dbReference>
<dbReference type="Ensembl" id="ENSSFAT00005002903.1">
    <property type="protein sequence ID" value="ENSSFAP00005002683.1"/>
    <property type="gene ID" value="ENSSFAG00005000049.1"/>
</dbReference>
<dbReference type="InterPro" id="IPR001312">
    <property type="entry name" value="Hexokinase"/>
</dbReference>
<dbReference type="UniPathway" id="UPA00242"/>
<evidence type="ECO:0000256" key="13">
    <source>
        <dbReference type="ARBA" id="ARBA00023128"/>
    </source>
</evidence>
<dbReference type="GO" id="GO:0006096">
    <property type="term" value="P:glycolytic process"/>
    <property type="evidence" value="ECO:0007669"/>
    <property type="project" value="UniProtKB-UniPathway"/>
</dbReference>
<evidence type="ECO:0000256" key="9">
    <source>
        <dbReference type="ARBA" id="ARBA00022737"/>
    </source>
</evidence>
<comment type="catalytic activity">
    <reaction evidence="16">
        <text>a D-hexose + ATP = a D-hexose 6-phosphate + ADP + H(+)</text>
        <dbReference type="Rhea" id="RHEA:22740"/>
        <dbReference type="ChEBI" id="CHEBI:4194"/>
        <dbReference type="ChEBI" id="CHEBI:15378"/>
        <dbReference type="ChEBI" id="CHEBI:30616"/>
        <dbReference type="ChEBI" id="CHEBI:229467"/>
        <dbReference type="ChEBI" id="CHEBI:456216"/>
        <dbReference type="EC" id="2.7.1.1"/>
    </reaction>
    <physiologicalReaction direction="left-to-right" evidence="16">
        <dbReference type="Rhea" id="RHEA:22741"/>
    </physiologicalReaction>
</comment>
<keyword evidence="13" id="KW-0496">Mitochondrion</keyword>
<evidence type="ECO:0000256" key="6">
    <source>
        <dbReference type="ARBA" id="ARBA00012324"/>
    </source>
</evidence>
<feature type="domain" description="Hexokinase N-terminal" evidence="18">
    <location>
        <begin position="448"/>
        <end position="643"/>
    </location>
</feature>
<dbReference type="FunFam" id="3.40.367.20:FF:000020">
    <property type="entry name" value="Hexokinase-1"/>
    <property type="match status" value="1"/>
</dbReference>
<reference evidence="20" key="3">
    <citation type="submission" date="2025-09" db="UniProtKB">
        <authorList>
            <consortium name="Ensembl"/>
        </authorList>
    </citation>
    <scope>IDENTIFICATION</scope>
</reference>
<protein>
    <recommendedName>
        <fullName evidence="6">hexokinase</fullName>
        <ecNumber evidence="6">2.7.1.1</ecNumber>
    </recommendedName>
</protein>
<keyword evidence="12" id="KW-0067">ATP-binding</keyword>
<evidence type="ECO:0000256" key="2">
    <source>
        <dbReference type="ARBA" id="ARBA00004496"/>
    </source>
</evidence>
<evidence type="ECO:0000256" key="12">
    <source>
        <dbReference type="ARBA" id="ARBA00022840"/>
    </source>
</evidence>
<keyword evidence="11" id="KW-0418">Kinase</keyword>
<evidence type="ECO:0000256" key="1">
    <source>
        <dbReference type="ARBA" id="ARBA00004318"/>
    </source>
</evidence>
<name>A0A672F972_SALFA</name>
<evidence type="ECO:0000256" key="4">
    <source>
        <dbReference type="ARBA" id="ARBA00005028"/>
    </source>
</evidence>
<feature type="domain" description="Hexokinase N-terminal" evidence="18">
    <location>
        <begin position="31"/>
        <end position="179"/>
    </location>
</feature>
<comment type="pathway">
    <text evidence="3">Carbohydrate degradation; glycolysis; D-glyceraldehyde 3-phosphate and glycerone phosphate from D-glucose: step 1/4.</text>
</comment>
<dbReference type="InterPro" id="IPR022673">
    <property type="entry name" value="Hexokinase_C"/>
</dbReference>
<dbReference type="FunFam" id="3.40.367.20:FF:000001">
    <property type="entry name" value="Hexokinase 1"/>
    <property type="match status" value="1"/>
</dbReference>
<evidence type="ECO:0000256" key="17">
    <source>
        <dbReference type="ARBA" id="ARBA00048160"/>
    </source>
</evidence>
<evidence type="ECO:0000313" key="20">
    <source>
        <dbReference type="Ensembl" id="ENSSFAP00005002683.1"/>
    </source>
</evidence>
<keyword evidence="8" id="KW-0808">Transferase</keyword>
<dbReference type="InterPro" id="IPR022672">
    <property type="entry name" value="Hexokinase_N"/>
</dbReference>
<evidence type="ECO:0000256" key="14">
    <source>
        <dbReference type="ARBA" id="ARBA00023136"/>
    </source>
</evidence>
<dbReference type="EC" id="2.7.1.1" evidence="6"/>
<dbReference type="InterPro" id="IPR043129">
    <property type="entry name" value="ATPase_NBD"/>
</dbReference>
<evidence type="ECO:0000259" key="18">
    <source>
        <dbReference type="Pfam" id="PF00349"/>
    </source>
</evidence>
<dbReference type="Proteomes" id="UP000472267">
    <property type="component" value="Chromosome 1"/>
</dbReference>
<dbReference type="GO" id="GO:0004340">
    <property type="term" value="F:glucokinase activity"/>
    <property type="evidence" value="ECO:0007669"/>
    <property type="project" value="TreeGrafter"/>
</dbReference>
<evidence type="ECO:0000256" key="11">
    <source>
        <dbReference type="ARBA" id="ARBA00022777"/>
    </source>
</evidence>